<comment type="caution">
    <text evidence="1">The sequence shown here is derived from an EMBL/GenBank/DDBJ whole genome shotgun (WGS) entry which is preliminary data.</text>
</comment>
<dbReference type="AlphaFoldDB" id="A0A1Y2FAM1"/>
<sequence length="308" mass="34233">MFWPVIVRNTIHSQLAQVEQHLRHRSITDILDLNRKPDPDVLDLSIISIGDDGFDVAMRNTRPGPSFISVEPFNLTIMDSIFEHQIMRVAVPATAANTDMIRFGIRYDPGNVDSLLNMIETSVHAHARPKVSLAGDVTVKLFAREAHVKVQRANLPTPRVPDFMKFAKFVTNPKVKQVQNGSVVNAAASVDLSLPYTIRVWLGEIGLFVLHNGKEFAEVQVDRVALHPGTTHLKATGHANLAMLQTDKELTDAIDPKATSDLPLTLRGRPRLTNPIWLNEFLGREQNITIPRSWLTMGAELVQQGGLA</sequence>
<protein>
    <submittedName>
        <fullName evidence="1">Uncharacterized protein</fullName>
    </submittedName>
</protein>
<gene>
    <name evidence="1" type="ORF">BCR37DRAFT_59018</name>
</gene>
<dbReference type="EMBL" id="MCFI01000012">
    <property type="protein sequence ID" value="ORY80950.1"/>
    <property type="molecule type" value="Genomic_DNA"/>
</dbReference>
<proteinExistence type="predicted"/>
<evidence type="ECO:0000313" key="2">
    <source>
        <dbReference type="Proteomes" id="UP000193685"/>
    </source>
</evidence>
<accession>A0A1Y2FAM1</accession>
<dbReference type="RefSeq" id="XP_040724595.1">
    <property type="nucleotide sequence ID" value="XM_040872377.1"/>
</dbReference>
<reference evidence="1 2" key="1">
    <citation type="submission" date="2016-07" db="EMBL/GenBank/DDBJ databases">
        <title>Pervasive Adenine N6-methylation of Active Genes in Fungi.</title>
        <authorList>
            <consortium name="DOE Joint Genome Institute"/>
            <person name="Mondo S.J."/>
            <person name="Dannebaum R.O."/>
            <person name="Kuo R.C."/>
            <person name="Labutti K."/>
            <person name="Haridas S."/>
            <person name="Kuo A."/>
            <person name="Salamov A."/>
            <person name="Ahrendt S.R."/>
            <person name="Lipzen A."/>
            <person name="Sullivan W."/>
            <person name="Andreopoulos W.B."/>
            <person name="Clum A."/>
            <person name="Lindquist E."/>
            <person name="Daum C."/>
            <person name="Ramamoorthy G.K."/>
            <person name="Gryganskyi A."/>
            <person name="Culley D."/>
            <person name="Magnuson J.K."/>
            <person name="James T.Y."/>
            <person name="O'Malley M.A."/>
            <person name="Stajich J.E."/>
            <person name="Spatafora J.W."/>
            <person name="Visel A."/>
            <person name="Grigoriev I.V."/>
        </authorList>
    </citation>
    <scope>NUCLEOTIDE SEQUENCE [LARGE SCALE GENOMIC DNA]</scope>
    <source>
        <strain evidence="1 2">12-1054</strain>
    </source>
</reference>
<evidence type="ECO:0000313" key="1">
    <source>
        <dbReference type="EMBL" id="ORY80950.1"/>
    </source>
</evidence>
<organism evidence="1 2">
    <name type="scientific">Protomyces lactucae-debilis</name>
    <dbReference type="NCBI Taxonomy" id="2754530"/>
    <lineage>
        <taxon>Eukaryota</taxon>
        <taxon>Fungi</taxon>
        <taxon>Dikarya</taxon>
        <taxon>Ascomycota</taxon>
        <taxon>Taphrinomycotina</taxon>
        <taxon>Taphrinomycetes</taxon>
        <taxon>Taphrinales</taxon>
        <taxon>Protomycetaceae</taxon>
        <taxon>Protomyces</taxon>
    </lineage>
</organism>
<dbReference type="Proteomes" id="UP000193685">
    <property type="component" value="Unassembled WGS sequence"/>
</dbReference>
<name>A0A1Y2FAM1_PROLT</name>
<keyword evidence="2" id="KW-1185">Reference proteome</keyword>
<dbReference type="GeneID" id="63788976"/>